<accession>A0AB40CZT1</accession>
<evidence type="ECO:0000313" key="3">
    <source>
        <dbReference type="RefSeq" id="XP_039145435.1"/>
    </source>
</evidence>
<name>A0AB40CZT1_DIOCR</name>
<evidence type="ECO:0000313" key="2">
    <source>
        <dbReference type="Proteomes" id="UP001515500"/>
    </source>
</evidence>
<feature type="region of interest" description="Disordered" evidence="1">
    <location>
        <begin position="21"/>
        <end position="47"/>
    </location>
</feature>
<gene>
    <name evidence="3" type="primary">LOC120282661</name>
</gene>
<reference evidence="3" key="1">
    <citation type="submission" date="2025-08" db="UniProtKB">
        <authorList>
            <consortium name="RefSeq"/>
        </authorList>
    </citation>
    <scope>IDENTIFICATION</scope>
</reference>
<evidence type="ECO:0000256" key="1">
    <source>
        <dbReference type="SAM" id="MobiDB-lite"/>
    </source>
</evidence>
<dbReference type="GeneID" id="120282661"/>
<protein>
    <submittedName>
        <fullName evidence="3">Uncharacterized protein LOC120282661 isoform X1</fullName>
    </submittedName>
</protein>
<proteinExistence type="predicted"/>
<sequence>MRGVGGPLLCIGDLLSDVAADDSGDSGSQEGSPPSSPTVASGNPVHPSHLHQLFEENYDQLVKSLSGHDHSWTGLTLKLCSALKTADKLVSSANANSSLLLEKVEMLESIIKRGDSAVEAAKAIPNMQTVCKQLFVHTLFFNLLR</sequence>
<dbReference type="RefSeq" id="XP_039145435.1">
    <property type="nucleotide sequence ID" value="XM_039289501.1"/>
</dbReference>
<dbReference type="Proteomes" id="UP001515500">
    <property type="component" value="Chromosome 18"/>
</dbReference>
<dbReference type="PANTHER" id="PTHR37237">
    <property type="entry name" value="OS02G0567000 PROTEIN"/>
    <property type="match status" value="1"/>
</dbReference>
<keyword evidence="2" id="KW-1185">Reference proteome</keyword>
<dbReference type="PANTHER" id="PTHR37237:SF1">
    <property type="entry name" value="OS02G0567000 PROTEIN"/>
    <property type="match status" value="1"/>
</dbReference>
<organism evidence="2 3">
    <name type="scientific">Dioscorea cayennensis subsp. rotundata</name>
    <name type="common">White Guinea yam</name>
    <name type="synonym">Dioscorea rotundata</name>
    <dbReference type="NCBI Taxonomy" id="55577"/>
    <lineage>
        <taxon>Eukaryota</taxon>
        <taxon>Viridiplantae</taxon>
        <taxon>Streptophyta</taxon>
        <taxon>Embryophyta</taxon>
        <taxon>Tracheophyta</taxon>
        <taxon>Spermatophyta</taxon>
        <taxon>Magnoliopsida</taxon>
        <taxon>Liliopsida</taxon>
        <taxon>Dioscoreales</taxon>
        <taxon>Dioscoreaceae</taxon>
        <taxon>Dioscorea</taxon>
    </lineage>
</organism>
<dbReference type="AlphaFoldDB" id="A0AB40CZT1"/>